<dbReference type="SUPFAM" id="SSF55729">
    <property type="entry name" value="Acyl-CoA N-acyltransferases (Nat)"/>
    <property type="match status" value="1"/>
</dbReference>
<dbReference type="InterPro" id="IPR016181">
    <property type="entry name" value="Acyl_CoA_acyltransferase"/>
</dbReference>
<reference evidence="4 5" key="1">
    <citation type="submission" date="2023-11" db="EMBL/GenBank/DDBJ databases">
        <authorList>
            <person name="Ouyang M.-Y."/>
        </authorList>
    </citation>
    <scope>NUCLEOTIDE SEQUENCE [LARGE SCALE GENOMIC DNA]</scope>
    <source>
        <strain evidence="4 5">OY6</strain>
    </source>
</reference>
<dbReference type="Gene3D" id="3.40.630.30">
    <property type="match status" value="1"/>
</dbReference>
<dbReference type="InterPro" id="IPR000182">
    <property type="entry name" value="GNAT_dom"/>
</dbReference>
<evidence type="ECO:0000313" key="4">
    <source>
        <dbReference type="EMBL" id="MDX8127387.1"/>
    </source>
</evidence>
<name>A0ABU4UD58_9GAMM</name>
<proteinExistence type="predicted"/>
<accession>A0ABU4UD58</accession>
<dbReference type="PROSITE" id="PS51186">
    <property type="entry name" value="GNAT"/>
    <property type="match status" value="1"/>
</dbReference>
<evidence type="ECO:0000313" key="5">
    <source>
        <dbReference type="Proteomes" id="UP001284537"/>
    </source>
</evidence>
<evidence type="ECO:0000259" key="3">
    <source>
        <dbReference type="PROSITE" id="PS51186"/>
    </source>
</evidence>
<dbReference type="EMBL" id="JAXARY010000006">
    <property type="protein sequence ID" value="MDX8127387.1"/>
    <property type="molecule type" value="Genomic_DNA"/>
</dbReference>
<dbReference type="Proteomes" id="UP001284537">
    <property type="component" value="Unassembled WGS sequence"/>
</dbReference>
<keyword evidence="1" id="KW-0808">Transferase</keyword>
<keyword evidence="2" id="KW-0012">Acyltransferase</keyword>
<sequence>MSIRLAIPADAKAIGQIRVAAWRSAYQPFMPSEFLASLDPSANLDALTERLTNPTREFMVFVAEDEGNTVGFSIIGAPRYPTQELTVELWALNVSPAHWRQGLGRKLIDRSVAESFNLGFAGIELWCIKGNSPAEAAYAGCGFTLTDKERTSSALTGHPLHEVLYSKIL</sequence>
<evidence type="ECO:0000256" key="1">
    <source>
        <dbReference type="ARBA" id="ARBA00022679"/>
    </source>
</evidence>
<dbReference type="InterPro" id="IPR050832">
    <property type="entry name" value="Bact_Acetyltransf"/>
</dbReference>
<dbReference type="PANTHER" id="PTHR43877:SF8">
    <property type="entry name" value="N-ACETYLGLUTAMATE SYNTHASE-RELATED"/>
    <property type="match status" value="1"/>
</dbReference>
<dbReference type="RefSeq" id="WP_205453473.1">
    <property type="nucleotide sequence ID" value="NZ_JAXARY010000006.1"/>
</dbReference>
<evidence type="ECO:0000256" key="2">
    <source>
        <dbReference type="ARBA" id="ARBA00023315"/>
    </source>
</evidence>
<feature type="domain" description="N-acetyltransferase" evidence="3">
    <location>
        <begin position="1"/>
        <end position="169"/>
    </location>
</feature>
<keyword evidence="5" id="KW-1185">Reference proteome</keyword>
<dbReference type="PANTHER" id="PTHR43877">
    <property type="entry name" value="AMINOALKYLPHOSPHONATE N-ACETYLTRANSFERASE-RELATED-RELATED"/>
    <property type="match status" value="1"/>
</dbReference>
<gene>
    <name evidence="4" type="ORF">QLH52_08850</name>
</gene>
<dbReference type="Pfam" id="PF00583">
    <property type="entry name" value="Acetyltransf_1"/>
    <property type="match status" value="1"/>
</dbReference>
<dbReference type="CDD" id="cd04301">
    <property type="entry name" value="NAT_SF"/>
    <property type="match status" value="1"/>
</dbReference>
<protein>
    <submittedName>
        <fullName evidence="4">GNAT family N-acetyltransferase</fullName>
    </submittedName>
</protein>
<organism evidence="4 5">
    <name type="scientific">Methylomonas defluvii</name>
    <dbReference type="NCBI Taxonomy" id="3045149"/>
    <lineage>
        <taxon>Bacteria</taxon>
        <taxon>Pseudomonadati</taxon>
        <taxon>Pseudomonadota</taxon>
        <taxon>Gammaproteobacteria</taxon>
        <taxon>Methylococcales</taxon>
        <taxon>Methylococcaceae</taxon>
        <taxon>Methylomonas</taxon>
    </lineage>
</organism>
<comment type="caution">
    <text evidence="4">The sequence shown here is derived from an EMBL/GenBank/DDBJ whole genome shotgun (WGS) entry which is preliminary data.</text>
</comment>